<dbReference type="EMBL" id="UINC01110328">
    <property type="protein sequence ID" value="SVC77761.1"/>
    <property type="molecule type" value="Genomic_DNA"/>
</dbReference>
<evidence type="ECO:0000313" key="5">
    <source>
        <dbReference type="EMBL" id="SVC77761.1"/>
    </source>
</evidence>
<evidence type="ECO:0000259" key="4">
    <source>
        <dbReference type="PROSITE" id="PS50035"/>
    </source>
</evidence>
<evidence type="ECO:0000256" key="3">
    <source>
        <dbReference type="ARBA" id="ARBA00023098"/>
    </source>
</evidence>
<name>A0A382Q0J2_9ZZZZ</name>
<sequence>ERDALRELLGEREVTDQKRALYRSMAFDIARDIMATGDTENRRLGMEWLEAVIKAFYPAEPIGADANRVEAEGWFSPDDDCVGRIIDLFAQAKQTVDVCVFTITDNRIAEAMLRAHERGVRVRVVSDDDKAFDKGSDIGHLRSRGIECREDNTEHHMHHKFAIFDHQLLLTGSYNWTRSASLNNEENFIISGDPRLLKAFARMFGKLWEDFGRTA</sequence>
<gene>
    <name evidence="5" type="ORF">METZ01_LOCUS330615</name>
</gene>
<protein>
    <recommendedName>
        <fullName evidence="4">PLD phosphodiesterase domain-containing protein</fullName>
    </recommendedName>
</protein>
<evidence type="ECO:0000256" key="1">
    <source>
        <dbReference type="ARBA" id="ARBA00022801"/>
    </source>
</evidence>
<dbReference type="GO" id="GO:0016891">
    <property type="term" value="F:RNA endonuclease activity producing 5'-phosphomonoesters, hydrolytic mechanism"/>
    <property type="evidence" value="ECO:0007669"/>
    <property type="project" value="TreeGrafter"/>
</dbReference>
<dbReference type="AlphaFoldDB" id="A0A382Q0J2"/>
<dbReference type="PANTHER" id="PTHR43856">
    <property type="entry name" value="CARDIOLIPIN HYDROLASE"/>
    <property type="match status" value="1"/>
</dbReference>
<dbReference type="PANTHER" id="PTHR43856:SF1">
    <property type="entry name" value="MITOCHONDRIAL CARDIOLIPIN HYDROLASE"/>
    <property type="match status" value="1"/>
</dbReference>
<feature type="non-terminal residue" evidence="5">
    <location>
        <position position="1"/>
    </location>
</feature>
<dbReference type="InterPro" id="IPR051406">
    <property type="entry name" value="PLD_domain"/>
</dbReference>
<keyword evidence="3" id="KW-0443">Lipid metabolism</keyword>
<dbReference type="InterPro" id="IPR025202">
    <property type="entry name" value="PLD-like_dom"/>
</dbReference>
<dbReference type="Pfam" id="PF13091">
    <property type="entry name" value="PLDc_2"/>
    <property type="match status" value="1"/>
</dbReference>
<dbReference type="SUPFAM" id="SSF56024">
    <property type="entry name" value="Phospholipase D/nuclease"/>
    <property type="match status" value="1"/>
</dbReference>
<dbReference type="InterPro" id="IPR001736">
    <property type="entry name" value="PLipase_D/transphosphatidylase"/>
</dbReference>
<dbReference type="Gene3D" id="3.30.870.10">
    <property type="entry name" value="Endonuclease Chain A"/>
    <property type="match status" value="1"/>
</dbReference>
<dbReference type="PROSITE" id="PS50035">
    <property type="entry name" value="PLD"/>
    <property type="match status" value="1"/>
</dbReference>
<organism evidence="5">
    <name type="scientific">marine metagenome</name>
    <dbReference type="NCBI Taxonomy" id="408172"/>
    <lineage>
        <taxon>unclassified sequences</taxon>
        <taxon>metagenomes</taxon>
        <taxon>ecological metagenomes</taxon>
    </lineage>
</organism>
<keyword evidence="2" id="KW-0442">Lipid degradation</keyword>
<reference evidence="5" key="1">
    <citation type="submission" date="2018-05" db="EMBL/GenBank/DDBJ databases">
        <authorList>
            <person name="Lanie J.A."/>
            <person name="Ng W.-L."/>
            <person name="Kazmierczak K.M."/>
            <person name="Andrzejewski T.M."/>
            <person name="Davidsen T.M."/>
            <person name="Wayne K.J."/>
            <person name="Tettelin H."/>
            <person name="Glass J.I."/>
            <person name="Rusch D."/>
            <person name="Podicherti R."/>
            <person name="Tsui H.-C.T."/>
            <person name="Winkler M.E."/>
        </authorList>
    </citation>
    <scope>NUCLEOTIDE SEQUENCE</scope>
</reference>
<dbReference type="GO" id="GO:0016042">
    <property type="term" value="P:lipid catabolic process"/>
    <property type="evidence" value="ECO:0007669"/>
    <property type="project" value="UniProtKB-KW"/>
</dbReference>
<feature type="domain" description="PLD phosphodiesterase" evidence="4">
    <location>
        <begin position="153"/>
        <end position="180"/>
    </location>
</feature>
<dbReference type="CDD" id="cd09171">
    <property type="entry name" value="PLDc_vPLD6_like"/>
    <property type="match status" value="1"/>
</dbReference>
<evidence type="ECO:0000256" key="2">
    <source>
        <dbReference type="ARBA" id="ARBA00022963"/>
    </source>
</evidence>
<keyword evidence="1" id="KW-0378">Hydrolase</keyword>
<proteinExistence type="predicted"/>
<accession>A0A382Q0J2</accession>